<proteinExistence type="predicted"/>
<comment type="caution">
    <text evidence="2">The sequence shown here is derived from an EMBL/GenBank/DDBJ whole genome shotgun (WGS) entry which is preliminary data.</text>
</comment>
<dbReference type="AlphaFoldDB" id="A0A919N8Q2"/>
<dbReference type="EMBL" id="BOMW01000035">
    <property type="protein sequence ID" value="GIF06360.1"/>
    <property type="molecule type" value="Genomic_DNA"/>
</dbReference>
<gene>
    <name evidence="2" type="ORF">Asi03nite_38980</name>
</gene>
<evidence type="ECO:0000256" key="1">
    <source>
        <dbReference type="SAM" id="MobiDB-lite"/>
    </source>
</evidence>
<accession>A0A919N8Q2</accession>
<organism evidence="2 3">
    <name type="scientific">Actinoplanes siamensis</name>
    <dbReference type="NCBI Taxonomy" id="1223317"/>
    <lineage>
        <taxon>Bacteria</taxon>
        <taxon>Bacillati</taxon>
        <taxon>Actinomycetota</taxon>
        <taxon>Actinomycetes</taxon>
        <taxon>Micromonosporales</taxon>
        <taxon>Micromonosporaceae</taxon>
        <taxon>Actinoplanes</taxon>
    </lineage>
</organism>
<name>A0A919N8Q2_9ACTN</name>
<sequence>MTAQPEPYEDDEPPSYVVVSPRMSADGRPGEVLWYDTGSGPGREVWVPDAEPQES</sequence>
<reference evidence="2" key="1">
    <citation type="submission" date="2021-01" db="EMBL/GenBank/DDBJ databases">
        <title>Whole genome shotgun sequence of Actinoplanes siamensis NBRC 109076.</title>
        <authorList>
            <person name="Komaki H."/>
            <person name="Tamura T."/>
        </authorList>
    </citation>
    <scope>NUCLEOTIDE SEQUENCE</scope>
    <source>
        <strain evidence="2">NBRC 109076</strain>
    </source>
</reference>
<keyword evidence="3" id="KW-1185">Reference proteome</keyword>
<feature type="region of interest" description="Disordered" evidence="1">
    <location>
        <begin position="36"/>
        <end position="55"/>
    </location>
</feature>
<protein>
    <submittedName>
        <fullName evidence="2">Uncharacterized protein</fullName>
    </submittedName>
</protein>
<dbReference type="Proteomes" id="UP000629619">
    <property type="component" value="Unassembled WGS sequence"/>
</dbReference>
<evidence type="ECO:0000313" key="2">
    <source>
        <dbReference type="EMBL" id="GIF06360.1"/>
    </source>
</evidence>
<evidence type="ECO:0000313" key="3">
    <source>
        <dbReference type="Proteomes" id="UP000629619"/>
    </source>
</evidence>